<dbReference type="EMBL" id="AAKSWE010000026">
    <property type="protein sequence ID" value="ECV0369086.1"/>
    <property type="molecule type" value="Genomic_DNA"/>
</dbReference>
<feature type="transmembrane region" description="Helical" evidence="1">
    <location>
        <begin position="93"/>
        <end position="113"/>
    </location>
</feature>
<dbReference type="AlphaFoldDB" id="A0A607YAX5"/>
<dbReference type="Pfam" id="PF11190">
    <property type="entry name" value="DUF2976"/>
    <property type="match status" value="1"/>
</dbReference>
<protein>
    <submittedName>
        <fullName evidence="3">TIGR03745 family integrating conjugative element membrane protein</fullName>
    </submittedName>
</protein>
<sequence>MLSMSKRGLAVSHRHFLALILLLLMVSFSSHAGLPTVNVPGGGGSSDMMKTIQLLFSGFLVLMGLIICAVGFYMVSGAILATFSEIRSGKAEWGKFVAIVVVGIAILVVIVWLCTEAAKILS</sequence>
<feature type="signal peptide" evidence="2">
    <location>
        <begin position="1"/>
        <end position="32"/>
    </location>
</feature>
<organism evidence="3">
    <name type="scientific">Salmonella enterica subsp. enterica serovar Albany</name>
    <dbReference type="NCBI Taxonomy" id="211968"/>
    <lineage>
        <taxon>Bacteria</taxon>
        <taxon>Pseudomonadati</taxon>
        <taxon>Pseudomonadota</taxon>
        <taxon>Gammaproteobacteria</taxon>
        <taxon>Enterobacterales</taxon>
        <taxon>Enterobacteriaceae</taxon>
        <taxon>Salmonella</taxon>
    </lineage>
</organism>
<dbReference type="InterPro" id="IPR021356">
    <property type="entry name" value="Integr_conj_element_PFL4702"/>
</dbReference>
<evidence type="ECO:0000256" key="2">
    <source>
        <dbReference type="SAM" id="SignalP"/>
    </source>
</evidence>
<gene>
    <name evidence="3" type="ORF">D3D97_20100</name>
</gene>
<feature type="chain" id="PRO_5026309520" evidence="2">
    <location>
        <begin position="33"/>
        <end position="122"/>
    </location>
</feature>
<keyword evidence="1" id="KW-0472">Membrane</keyword>
<keyword evidence="2" id="KW-0732">Signal</keyword>
<proteinExistence type="predicted"/>
<dbReference type="NCBIfam" id="TIGR03745">
    <property type="entry name" value="conj_TIGR03745"/>
    <property type="match status" value="1"/>
</dbReference>
<accession>A0A607YAX5</accession>
<comment type="caution">
    <text evidence="3">The sequence shown here is derived from an EMBL/GenBank/DDBJ whole genome shotgun (WGS) entry which is preliminary data.</text>
</comment>
<reference evidence="3" key="1">
    <citation type="submission" date="2018-09" db="EMBL/GenBank/DDBJ databases">
        <authorList>
            <consortium name="GenomeTrakr network: Whole genome sequencing for foodborne pathogen traceback"/>
        </authorList>
    </citation>
    <scope>NUCLEOTIDE SEQUENCE</scope>
    <source>
        <strain evidence="3">FSIS21822039</strain>
    </source>
</reference>
<keyword evidence="1" id="KW-1133">Transmembrane helix</keyword>
<evidence type="ECO:0000313" key="3">
    <source>
        <dbReference type="EMBL" id="ECV0369086.1"/>
    </source>
</evidence>
<name>A0A607YAX5_SALET</name>
<feature type="transmembrane region" description="Helical" evidence="1">
    <location>
        <begin position="56"/>
        <end position="81"/>
    </location>
</feature>
<evidence type="ECO:0000256" key="1">
    <source>
        <dbReference type="SAM" id="Phobius"/>
    </source>
</evidence>
<keyword evidence="1" id="KW-0812">Transmembrane</keyword>